<feature type="domain" description="NAD(P)-binding" evidence="1">
    <location>
        <begin position="7"/>
        <end position="182"/>
    </location>
</feature>
<dbReference type="RefSeq" id="WP_377545668.1">
    <property type="nucleotide sequence ID" value="NZ_JBHSBN010000008.1"/>
</dbReference>
<gene>
    <name evidence="2" type="ORF">ACFOX0_14375</name>
</gene>
<dbReference type="PANTHER" id="PTHR43162:SF1">
    <property type="entry name" value="PRESTALK A DIFFERENTIATION PROTEIN A"/>
    <property type="match status" value="1"/>
</dbReference>
<reference evidence="3" key="1">
    <citation type="journal article" date="2019" name="Int. J. Syst. Evol. Microbiol.">
        <title>The Global Catalogue of Microorganisms (GCM) 10K type strain sequencing project: providing services to taxonomists for standard genome sequencing and annotation.</title>
        <authorList>
            <consortium name="The Broad Institute Genomics Platform"/>
            <consortium name="The Broad Institute Genome Sequencing Center for Infectious Disease"/>
            <person name="Wu L."/>
            <person name="Ma J."/>
        </authorList>
    </citation>
    <scope>NUCLEOTIDE SEQUENCE [LARGE SCALE GENOMIC DNA]</scope>
    <source>
        <strain evidence="3">2902at01</strain>
    </source>
</reference>
<evidence type="ECO:0000259" key="1">
    <source>
        <dbReference type="Pfam" id="PF13460"/>
    </source>
</evidence>
<accession>A0ABV8KLX1</accession>
<comment type="caution">
    <text evidence="2">The sequence shown here is derived from an EMBL/GenBank/DDBJ whole genome shotgun (WGS) entry which is preliminary data.</text>
</comment>
<dbReference type="EMBL" id="JBHSBN010000008">
    <property type="protein sequence ID" value="MFC4107108.1"/>
    <property type="molecule type" value="Genomic_DNA"/>
</dbReference>
<protein>
    <submittedName>
        <fullName evidence="2">SDR family oxidoreductase</fullName>
    </submittedName>
</protein>
<dbReference type="SUPFAM" id="SSF51735">
    <property type="entry name" value="NAD(P)-binding Rossmann-fold domains"/>
    <property type="match status" value="1"/>
</dbReference>
<dbReference type="InterPro" id="IPR016040">
    <property type="entry name" value="NAD(P)-bd_dom"/>
</dbReference>
<dbReference type="Pfam" id="PF13460">
    <property type="entry name" value="NAD_binding_10"/>
    <property type="match status" value="1"/>
</dbReference>
<organism evidence="2 3">
    <name type="scientific">Micromonospora zhanjiangensis</name>
    <dbReference type="NCBI Taxonomy" id="1522057"/>
    <lineage>
        <taxon>Bacteria</taxon>
        <taxon>Bacillati</taxon>
        <taxon>Actinomycetota</taxon>
        <taxon>Actinomycetes</taxon>
        <taxon>Micromonosporales</taxon>
        <taxon>Micromonosporaceae</taxon>
        <taxon>Micromonospora</taxon>
    </lineage>
</organism>
<dbReference type="InterPro" id="IPR051604">
    <property type="entry name" value="Ergot_Alk_Oxidoreductase"/>
</dbReference>
<proteinExistence type="predicted"/>
<dbReference type="Gene3D" id="3.40.50.720">
    <property type="entry name" value="NAD(P)-binding Rossmann-like Domain"/>
    <property type="match status" value="1"/>
</dbReference>
<dbReference type="Proteomes" id="UP001595868">
    <property type="component" value="Unassembled WGS sequence"/>
</dbReference>
<evidence type="ECO:0000313" key="3">
    <source>
        <dbReference type="Proteomes" id="UP001595868"/>
    </source>
</evidence>
<evidence type="ECO:0000313" key="2">
    <source>
        <dbReference type="EMBL" id="MFC4107108.1"/>
    </source>
</evidence>
<sequence>MTILITGARGAVGSSVLHGLRAAGHPLRASSRRPEQLRLPVGVRSTDVEVVPLDLARPATFAAALRGVEQVFLYAEPGGIDELVRAAEAAGVRHVVLLSSSAALSPDAEDDPLGRHHLLVERALTWSNLDTTILRPGAFAGNAYGWSQAIRRGDPVDLAYPEALLAPIHEDDIADVAVTALTGNAAVRGRAVTLTGPHGLTLREQVGEIAVRLGRDVPVRRPTRAAAEEQLGRFMPADVAASLLDHQAGTVGIRPEISTAERITGKPGRTFGQWVDEHLDAFRPH</sequence>
<keyword evidence="3" id="KW-1185">Reference proteome</keyword>
<dbReference type="PANTHER" id="PTHR43162">
    <property type="match status" value="1"/>
</dbReference>
<name>A0ABV8KLX1_9ACTN</name>
<dbReference type="InterPro" id="IPR036291">
    <property type="entry name" value="NAD(P)-bd_dom_sf"/>
</dbReference>